<dbReference type="AlphaFoldDB" id="A0A9D3UG56"/>
<dbReference type="OrthoDB" id="1002047at2759"/>
<dbReference type="EMBL" id="JAIQCV010000012">
    <property type="protein sequence ID" value="KAH1039901.1"/>
    <property type="molecule type" value="Genomic_DNA"/>
</dbReference>
<keyword evidence="2" id="KW-1185">Reference proteome</keyword>
<proteinExistence type="predicted"/>
<evidence type="ECO:0000313" key="2">
    <source>
        <dbReference type="Proteomes" id="UP000828251"/>
    </source>
</evidence>
<sequence>MTTTASANSASIEHGCLAFTSARIIQSFPRHDTIKLDDENFVQWQQHIRLIIEGYELTDFLEGRLLAPPRFVQSQKGSLVPNPDALVTTCDVWNTDTRLFAAVIGAKLSRILHDLNLLKKGNLSIKEYVAKIQNTYALIKASSSQILEAEKVEIILVALTPEFDAVLTLASFSSKTLSFQHLVDVLLEYEN</sequence>
<dbReference type="Proteomes" id="UP000828251">
    <property type="component" value="Unassembled WGS sequence"/>
</dbReference>
<organism evidence="1 2">
    <name type="scientific">Gossypium stocksii</name>
    <dbReference type="NCBI Taxonomy" id="47602"/>
    <lineage>
        <taxon>Eukaryota</taxon>
        <taxon>Viridiplantae</taxon>
        <taxon>Streptophyta</taxon>
        <taxon>Embryophyta</taxon>
        <taxon>Tracheophyta</taxon>
        <taxon>Spermatophyta</taxon>
        <taxon>Magnoliopsida</taxon>
        <taxon>eudicotyledons</taxon>
        <taxon>Gunneridae</taxon>
        <taxon>Pentapetalae</taxon>
        <taxon>rosids</taxon>
        <taxon>malvids</taxon>
        <taxon>Malvales</taxon>
        <taxon>Malvaceae</taxon>
        <taxon>Malvoideae</taxon>
        <taxon>Gossypium</taxon>
    </lineage>
</organism>
<name>A0A9D3UG56_9ROSI</name>
<evidence type="ECO:0000313" key="1">
    <source>
        <dbReference type="EMBL" id="KAH1039901.1"/>
    </source>
</evidence>
<comment type="caution">
    <text evidence="1">The sequence shown here is derived from an EMBL/GenBank/DDBJ whole genome shotgun (WGS) entry which is preliminary data.</text>
</comment>
<accession>A0A9D3UG56</accession>
<dbReference type="PANTHER" id="PTHR47481">
    <property type="match status" value="1"/>
</dbReference>
<protein>
    <recommendedName>
        <fullName evidence="3">Retrotransposon Copia-like N-terminal domain-containing protein</fullName>
    </recommendedName>
</protein>
<gene>
    <name evidence="1" type="ORF">J1N35_041644</name>
</gene>
<evidence type="ECO:0008006" key="3">
    <source>
        <dbReference type="Google" id="ProtNLM"/>
    </source>
</evidence>
<dbReference type="PANTHER" id="PTHR47481:SF10">
    <property type="entry name" value="COPIA-LIKE POLYPROTEIN_RETROTRANSPOSON"/>
    <property type="match status" value="1"/>
</dbReference>
<reference evidence="1 2" key="1">
    <citation type="journal article" date="2021" name="Plant Biotechnol. J.">
        <title>Multi-omics assisted identification of the key and species-specific regulatory components of drought-tolerant mechanisms in Gossypium stocksii.</title>
        <authorList>
            <person name="Yu D."/>
            <person name="Ke L."/>
            <person name="Zhang D."/>
            <person name="Wu Y."/>
            <person name="Sun Y."/>
            <person name="Mei J."/>
            <person name="Sun J."/>
            <person name="Sun Y."/>
        </authorList>
    </citation>
    <scope>NUCLEOTIDE SEQUENCE [LARGE SCALE GENOMIC DNA]</scope>
    <source>
        <strain evidence="2">cv. E1</strain>
        <tissue evidence="1">Leaf</tissue>
    </source>
</reference>